<evidence type="ECO:0000256" key="3">
    <source>
        <dbReference type="ARBA" id="ARBA00022692"/>
    </source>
</evidence>
<dbReference type="GO" id="GO:0005886">
    <property type="term" value="C:plasma membrane"/>
    <property type="evidence" value="ECO:0007669"/>
    <property type="project" value="UniProtKB-SubCell"/>
</dbReference>
<feature type="transmembrane region" description="Helical" evidence="6">
    <location>
        <begin position="64"/>
        <end position="84"/>
    </location>
</feature>
<comment type="subcellular location">
    <subcellularLocation>
        <location evidence="1">Cell membrane</location>
        <topology evidence="1">Multi-pass membrane protein</topology>
    </subcellularLocation>
</comment>
<feature type="transmembrane region" description="Helical" evidence="6">
    <location>
        <begin position="159"/>
        <end position="177"/>
    </location>
</feature>
<proteinExistence type="predicted"/>
<keyword evidence="5 6" id="KW-0472">Membrane</keyword>
<feature type="transmembrane region" description="Helical" evidence="6">
    <location>
        <begin position="91"/>
        <end position="111"/>
    </location>
</feature>
<feature type="transmembrane region" description="Helical" evidence="6">
    <location>
        <begin position="183"/>
        <end position="199"/>
    </location>
</feature>
<dbReference type="InterPro" id="IPR036259">
    <property type="entry name" value="MFS_trans_sf"/>
</dbReference>
<name>A0A8J3MSD3_9CHLR</name>
<dbReference type="InterPro" id="IPR020846">
    <property type="entry name" value="MFS_dom"/>
</dbReference>
<dbReference type="Pfam" id="PF07690">
    <property type="entry name" value="MFS_1"/>
    <property type="match status" value="1"/>
</dbReference>
<dbReference type="Gene3D" id="1.20.1250.20">
    <property type="entry name" value="MFS general substrate transporter like domains"/>
    <property type="match status" value="1"/>
</dbReference>
<dbReference type="AlphaFoldDB" id="A0A8J3MSD3"/>
<keyword evidence="3 6" id="KW-0812">Transmembrane</keyword>
<dbReference type="Proteomes" id="UP000612362">
    <property type="component" value="Unassembled WGS sequence"/>
</dbReference>
<feature type="transmembrane region" description="Helical" evidence="6">
    <location>
        <begin position="402"/>
        <end position="426"/>
    </location>
</feature>
<keyword evidence="2" id="KW-0813">Transport</keyword>
<accession>A0A8J3MSD3</accession>
<evidence type="ECO:0000313" key="9">
    <source>
        <dbReference type="Proteomes" id="UP000612362"/>
    </source>
</evidence>
<dbReference type="CDD" id="cd17328">
    <property type="entry name" value="MFS_spinster_like"/>
    <property type="match status" value="1"/>
</dbReference>
<reference evidence="8" key="1">
    <citation type="submission" date="2020-10" db="EMBL/GenBank/DDBJ databases">
        <title>Taxonomic study of unclassified bacteria belonging to the class Ktedonobacteria.</title>
        <authorList>
            <person name="Yabe S."/>
            <person name="Wang C.M."/>
            <person name="Zheng Y."/>
            <person name="Sakai Y."/>
            <person name="Cavaletti L."/>
            <person name="Monciardini P."/>
            <person name="Donadio S."/>
        </authorList>
    </citation>
    <scope>NUCLEOTIDE SEQUENCE</scope>
    <source>
        <strain evidence="8">SOSP1-1</strain>
    </source>
</reference>
<comment type="caution">
    <text evidence="8">The sequence shown here is derived from an EMBL/GenBank/DDBJ whole genome shotgun (WGS) entry which is preliminary data.</text>
</comment>
<feature type="transmembrane region" description="Helical" evidence="6">
    <location>
        <begin position="268"/>
        <end position="289"/>
    </location>
</feature>
<dbReference type="GO" id="GO:0022857">
    <property type="term" value="F:transmembrane transporter activity"/>
    <property type="evidence" value="ECO:0007669"/>
    <property type="project" value="InterPro"/>
</dbReference>
<keyword evidence="4 6" id="KW-1133">Transmembrane helix</keyword>
<dbReference type="PANTHER" id="PTHR23505">
    <property type="entry name" value="SPINSTER"/>
    <property type="match status" value="1"/>
</dbReference>
<evidence type="ECO:0000256" key="5">
    <source>
        <dbReference type="ARBA" id="ARBA00023136"/>
    </source>
</evidence>
<evidence type="ECO:0000256" key="4">
    <source>
        <dbReference type="ARBA" id="ARBA00022989"/>
    </source>
</evidence>
<dbReference type="RefSeq" id="WP_220194117.1">
    <property type="nucleotide sequence ID" value="NZ_BNJF01000001.1"/>
</dbReference>
<feature type="transmembrane region" description="Helical" evidence="6">
    <location>
        <begin position="446"/>
        <end position="467"/>
    </location>
</feature>
<dbReference type="PANTHER" id="PTHR23505:SF79">
    <property type="entry name" value="PROTEIN SPINSTER"/>
    <property type="match status" value="1"/>
</dbReference>
<keyword evidence="9" id="KW-1185">Reference proteome</keyword>
<dbReference type="InterPro" id="IPR011701">
    <property type="entry name" value="MFS"/>
</dbReference>
<dbReference type="EMBL" id="BNJF01000001">
    <property type="protein sequence ID" value="GHO44741.1"/>
    <property type="molecule type" value="Genomic_DNA"/>
</dbReference>
<feature type="domain" description="Major facilitator superfamily (MFS) profile" evidence="7">
    <location>
        <begin position="26"/>
        <end position="474"/>
    </location>
</feature>
<gene>
    <name evidence="8" type="ORF">KSX_29040</name>
</gene>
<evidence type="ECO:0000256" key="1">
    <source>
        <dbReference type="ARBA" id="ARBA00004651"/>
    </source>
</evidence>
<dbReference type="InterPro" id="IPR044770">
    <property type="entry name" value="MFS_spinster-like"/>
</dbReference>
<feature type="transmembrane region" description="Helical" evidence="6">
    <location>
        <begin position="309"/>
        <end position="330"/>
    </location>
</feature>
<sequence>MSDVAQPANVDHHAPRKPLTKGARSVFWIMFSISLLNYLDRYVFNGSVNIISQELNFDLSQTGLVSSAFLIVYTLCAMPVGYWADKVKRKNVVALCVAVWSIATALTALATNFTTLFLARMLLGVGEAGYFPAGTALLSDYYSRSQRSRTMSSWSTAQLFGILIGLGIGGVVAGLFFGGWRLAFVFTGIPGLALAYLVWRVREPRRNEADEEEMALQAGRSEILPEPPQPSPALTEPTTEKAQDWRTSLLQGTQDLWKCCSVLMRIRTLVVLIIMQIFAFFVLGVNTNFLSIYLQQKDTFHFSSGLAGIYSGGIIVIAGIGGTLIGGYASDILNRRHAGARVLVCGIGFLLCIPAYFFAILADSVPLFTVFFIITAFLLTIYTGPSTAAMQDVVPARLRSTALALSLLIGHLLGDAFAPTLVGILATNFDPTGGQHYRQSMAGHELGAALLYTCIPALILAGLVGVLGAKWMGRDIQAALDTDEQDRLATAQA</sequence>
<evidence type="ECO:0000259" key="7">
    <source>
        <dbReference type="PROSITE" id="PS50850"/>
    </source>
</evidence>
<organism evidence="8 9">
    <name type="scientific">Ktedonospora formicarum</name>
    <dbReference type="NCBI Taxonomy" id="2778364"/>
    <lineage>
        <taxon>Bacteria</taxon>
        <taxon>Bacillati</taxon>
        <taxon>Chloroflexota</taxon>
        <taxon>Ktedonobacteria</taxon>
        <taxon>Ktedonobacterales</taxon>
        <taxon>Ktedonobacteraceae</taxon>
        <taxon>Ktedonospora</taxon>
    </lineage>
</organism>
<dbReference type="SUPFAM" id="SSF103473">
    <property type="entry name" value="MFS general substrate transporter"/>
    <property type="match status" value="1"/>
</dbReference>
<evidence type="ECO:0000256" key="6">
    <source>
        <dbReference type="SAM" id="Phobius"/>
    </source>
</evidence>
<evidence type="ECO:0000313" key="8">
    <source>
        <dbReference type="EMBL" id="GHO44741.1"/>
    </source>
</evidence>
<feature type="transmembrane region" description="Helical" evidence="6">
    <location>
        <begin position="117"/>
        <end position="138"/>
    </location>
</feature>
<evidence type="ECO:0000256" key="2">
    <source>
        <dbReference type="ARBA" id="ARBA00022448"/>
    </source>
</evidence>
<feature type="transmembrane region" description="Helical" evidence="6">
    <location>
        <begin position="342"/>
        <end position="362"/>
    </location>
</feature>
<dbReference type="PROSITE" id="PS50850">
    <property type="entry name" value="MFS"/>
    <property type="match status" value="1"/>
</dbReference>
<feature type="transmembrane region" description="Helical" evidence="6">
    <location>
        <begin position="368"/>
        <end position="390"/>
    </location>
</feature>
<protein>
    <submittedName>
        <fullName evidence="8">MFS transporter</fullName>
    </submittedName>
</protein>